<dbReference type="PIRSF" id="PIRSF003180">
    <property type="entry name" value="DiGMPpdiest_YuxH"/>
    <property type="match status" value="1"/>
</dbReference>
<dbReference type="AlphaFoldDB" id="A0A136A239"/>
<feature type="domain" description="EAL" evidence="1">
    <location>
        <begin position="1"/>
        <end position="204"/>
    </location>
</feature>
<dbReference type="SUPFAM" id="SSF109604">
    <property type="entry name" value="HD-domain/PDEase-like"/>
    <property type="match status" value="1"/>
</dbReference>
<dbReference type="Pfam" id="PF00563">
    <property type="entry name" value="EAL"/>
    <property type="match status" value="1"/>
</dbReference>
<comment type="caution">
    <text evidence="3">The sequence shown here is derived from an EMBL/GenBank/DDBJ whole genome shotgun (WGS) entry which is preliminary data.</text>
</comment>
<dbReference type="OrthoDB" id="9804751at2"/>
<dbReference type="Gene3D" id="1.10.3210.10">
    <property type="entry name" value="Hypothetical protein af1432"/>
    <property type="match status" value="1"/>
</dbReference>
<dbReference type="EMBL" id="LSNE01000005">
    <property type="protein sequence ID" value="KXI29273.1"/>
    <property type="molecule type" value="Genomic_DNA"/>
</dbReference>
<dbReference type="Pfam" id="PF08668">
    <property type="entry name" value="HDOD"/>
    <property type="match status" value="1"/>
</dbReference>
<dbReference type="RefSeq" id="WP_068376468.1">
    <property type="nucleotide sequence ID" value="NZ_LSNE01000005.1"/>
</dbReference>
<feature type="domain" description="HDOD" evidence="2">
    <location>
        <begin position="198"/>
        <end position="385"/>
    </location>
</feature>
<evidence type="ECO:0000259" key="1">
    <source>
        <dbReference type="PROSITE" id="PS50883"/>
    </source>
</evidence>
<name>A0A136A239_9ALTE</name>
<dbReference type="InterPro" id="IPR052340">
    <property type="entry name" value="RNase_Y/CdgJ"/>
</dbReference>
<dbReference type="SUPFAM" id="SSF141868">
    <property type="entry name" value="EAL domain-like"/>
    <property type="match status" value="1"/>
</dbReference>
<dbReference type="InterPro" id="IPR013976">
    <property type="entry name" value="HDOD"/>
</dbReference>
<dbReference type="InterPro" id="IPR001633">
    <property type="entry name" value="EAL_dom"/>
</dbReference>
<evidence type="ECO:0000259" key="2">
    <source>
        <dbReference type="PROSITE" id="PS51833"/>
    </source>
</evidence>
<dbReference type="InterPro" id="IPR035919">
    <property type="entry name" value="EAL_sf"/>
</dbReference>
<dbReference type="Gene3D" id="3.20.20.450">
    <property type="entry name" value="EAL domain"/>
    <property type="match status" value="1"/>
</dbReference>
<accession>A0A136A239</accession>
<dbReference type="PROSITE" id="PS50883">
    <property type="entry name" value="EAL"/>
    <property type="match status" value="1"/>
</dbReference>
<dbReference type="InterPro" id="IPR014408">
    <property type="entry name" value="dGMP_Pdiesterase_EAL/HD-GYP"/>
</dbReference>
<dbReference type="PANTHER" id="PTHR33525">
    <property type="match status" value="1"/>
</dbReference>
<evidence type="ECO:0000313" key="4">
    <source>
        <dbReference type="Proteomes" id="UP000070299"/>
    </source>
</evidence>
<protein>
    <submittedName>
        <fullName evidence="3">Diguanylate phosphodiesterase</fullName>
    </submittedName>
</protein>
<evidence type="ECO:0000313" key="3">
    <source>
        <dbReference type="EMBL" id="KXI29273.1"/>
    </source>
</evidence>
<sequence length="413" mass="47081">MFAFIARQPVLDREKEVFAYELIFRDGKNNCYPDDERDATTAKLIAKNYLHLGLDDISCNKKSFINFQPERVLQGFPPSLDPENVIVELYDGVFNHDSLLSICKHVNKMGFKLAIEDHRLDPKWNDFLPYIDMIKVNTTQSDYETVAKNVHRYKDTNVQLIAEKIETQQDFAIYKDMGFDYFQGYFFARPEAVSQKNLPTSKLTLVELMGASSSASFDIDSINGVIEHDVGLSYMLLRFINNPMINKRYKITSLRHALNYMGEVEIKKFIALLALANLSDDKPSELIHLSLVRAKFCDLVGIEKNLGSNPPLGFLVGLFSLLDALLDQDMRSLIDKLPLVDEVKIALCGGQNDLSMYLLLVKAFESGNWLKVIRLAKILEIDQKRLHSLFNEAIIWGNGVRKSISPHFPESKT</sequence>
<reference evidence="4" key="1">
    <citation type="submission" date="2016-02" db="EMBL/GenBank/DDBJ databases">
        <authorList>
            <person name="Schultz-Johansen M."/>
            <person name="Glaring M.A."/>
            <person name="Bech P.K."/>
            <person name="Stougaard P."/>
        </authorList>
    </citation>
    <scope>NUCLEOTIDE SEQUENCE [LARGE SCALE GENOMIC DNA]</scope>
    <source>
        <strain evidence="4">S66</strain>
    </source>
</reference>
<keyword evidence="4" id="KW-1185">Reference proteome</keyword>
<dbReference type="STRING" id="1799789.AX660_14105"/>
<organism evidence="3 4">
    <name type="scientific">Paraglaciecola hydrolytica</name>
    <dbReference type="NCBI Taxonomy" id="1799789"/>
    <lineage>
        <taxon>Bacteria</taxon>
        <taxon>Pseudomonadati</taxon>
        <taxon>Pseudomonadota</taxon>
        <taxon>Gammaproteobacteria</taxon>
        <taxon>Alteromonadales</taxon>
        <taxon>Alteromonadaceae</taxon>
        <taxon>Paraglaciecola</taxon>
    </lineage>
</organism>
<proteinExistence type="predicted"/>
<dbReference type="Proteomes" id="UP000070299">
    <property type="component" value="Unassembled WGS sequence"/>
</dbReference>
<dbReference type="PANTHER" id="PTHR33525:SF4">
    <property type="entry name" value="CYCLIC DI-GMP PHOSPHODIESTERASE CDGJ"/>
    <property type="match status" value="1"/>
</dbReference>
<dbReference type="PROSITE" id="PS51833">
    <property type="entry name" value="HDOD"/>
    <property type="match status" value="1"/>
</dbReference>
<gene>
    <name evidence="3" type="ORF">AX660_14105</name>
</gene>